<reference evidence="4 5" key="1">
    <citation type="submission" date="2024-04" db="EMBL/GenBank/DDBJ databases">
        <title>WGS of bacteria from Torrens River.</title>
        <authorList>
            <person name="Wyrsch E.R."/>
            <person name="Drigo B."/>
        </authorList>
    </citation>
    <scope>NUCLEOTIDE SEQUENCE [LARGE SCALE GENOMIC DNA]</scope>
    <source>
        <strain evidence="4 5">TWI391</strain>
    </source>
</reference>
<keyword evidence="5" id="KW-1185">Reference proteome</keyword>
<dbReference type="EMBL" id="JBDJNQ010000002">
    <property type="protein sequence ID" value="MEN5376919.1"/>
    <property type="molecule type" value="Genomic_DNA"/>
</dbReference>
<proteinExistence type="predicted"/>
<evidence type="ECO:0000256" key="3">
    <source>
        <dbReference type="SAM" id="SignalP"/>
    </source>
</evidence>
<evidence type="ECO:0008006" key="6">
    <source>
        <dbReference type="Google" id="ProtNLM"/>
    </source>
</evidence>
<sequence length="210" mass="23514">MHILKSLIITVSLLCAQQQFASAQAPVAQPTTASANKFGPEGLSKGSLANQFDHLNYISKNNYDFKMVRKTNLEIIKKNVVDTVSKLQKEINTLKSASSNYGSTTKGLQDSVQILKDQLAQEQEKVDSFSFLGINTTKSAYSSIVWIIIAVLLISTVTFLFSYRKAKVNTDEYQKTADQAQEELALFRKKALEKEQALKRQLQDELNKKS</sequence>
<keyword evidence="2" id="KW-1133">Transmembrane helix</keyword>
<feature type="chain" id="PRO_5046081722" description="tRNA (Guanine-N1)-methyltransferase" evidence="3">
    <location>
        <begin position="22"/>
        <end position="210"/>
    </location>
</feature>
<keyword evidence="3" id="KW-0732">Signal</keyword>
<dbReference type="Proteomes" id="UP001409291">
    <property type="component" value="Unassembled WGS sequence"/>
</dbReference>
<evidence type="ECO:0000313" key="4">
    <source>
        <dbReference type="EMBL" id="MEN5376919.1"/>
    </source>
</evidence>
<evidence type="ECO:0000313" key="5">
    <source>
        <dbReference type="Proteomes" id="UP001409291"/>
    </source>
</evidence>
<dbReference type="RefSeq" id="WP_021191834.1">
    <property type="nucleotide sequence ID" value="NZ_JAOQNK010000001.1"/>
</dbReference>
<evidence type="ECO:0000256" key="2">
    <source>
        <dbReference type="SAM" id="Phobius"/>
    </source>
</evidence>
<protein>
    <recommendedName>
        <fullName evidence="6">tRNA (Guanine-N1)-methyltransferase</fullName>
    </recommendedName>
</protein>
<accession>A0ABV0BQ51</accession>
<feature type="coiled-coil region" evidence="1">
    <location>
        <begin position="77"/>
        <end position="125"/>
    </location>
</feature>
<keyword evidence="2" id="KW-0812">Transmembrane</keyword>
<feature type="coiled-coil region" evidence="1">
    <location>
        <begin position="163"/>
        <end position="209"/>
    </location>
</feature>
<feature type="signal peptide" evidence="3">
    <location>
        <begin position="1"/>
        <end position="21"/>
    </location>
</feature>
<feature type="transmembrane region" description="Helical" evidence="2">
    <location>
        <begin position="144"/>
        <end position="163"/>
    </location>
</feature>
<keyword evidence="2" id="KW-0472">Membrane</keyword>
<gene>
    <name evidence="4" type="ORF">ABE541_06565</name>
</gene>
<keyword evidence="1" id="KW-0175">Coiled coil</keyword>
<evidence type="ECO:0000256" key="1">
    <source>
        <dbReference type="SAM" id="Coils"/>
    </source>
</evidence>
<organism evidence="4 5">
    <name type="scientific">Sphingobacterium kitahiroshimense</name>
    <dbReference type="NCBI Taxonomy" id="470446"/>
    <lineage>
        <taxon>Bacteria</taxon>
        <taxon>Pseudomonadati</taxon>
        <taxon>Bacteroidota</taxon>
        <taxon>Sphingobacteriia</taxon>
        <taxon>Sphingobacteriales</taxon>
        <taxon>Sphingobacteriaceae</taxon>
        <taxon>Sphingobacterium</taxon>
    </lineage>
</organism>
<name>A0ABV0BQ51_9SPHI</name>
<comment type="caution">
    <text evidence="4">The sequence shown here is derived from an EMBL/GenBank/DDBJ whole genome shotgun (WGS) entry which is preliminary data.</text>
</comment>